<dbReference type="PROSITE" id="PS01124">
    <property type="entry name" value="HTH_ARAC_FAMILY_2"/>
    <property type="match status" value="1"/>
</dbReference>
<dbReference type="InterPro" id="IPR025887">
    <property type="entry name" value="Glyco_hydro_31_N_dom"/>
</dbReference>
<dbReference type="AlphaFoldDB" id="A0A3B0CEN2"/>
<reference evidence="8 9" key="1">
    <citation type="journal article" date="2007" name="Int. J. Syst. Evol. Microbiol.">
        <title>Paenibacillus ginsengarvi sp. nov., isolated from soil from ginseng cultivation.</title>
        <authorList>
            <person name="Yoon M.H."/>
            <person name="Ten L.N."/>
            <person name="Im W.T."/>
        </authorList>
    </citation>
    <scope>NUCLEOTIDE SEQUENCE [LARGE SCALE GENOMIC DNA]</scope>
    <source>
        <strain evidence="8 9">KCTC 13059</strain>
    </source>
</reference>
<evidence type="ECO:0000256" key="4">
    <source>
        <dbReference type="ARBA" id="ARBA00023163"/>
    </source>
</evidence>
<keyword evidence="4" id="KW-0804">Transcription</keyword>
<dbReference type="SUPFAM" id="SSF51445">
    <property type="entry name" value="(Trans)glycosidases"/>
    <property type="match status" value="1"/>
</dbReference>
<evidence type="ECO:0000256" key="1">
    <source>
        <dbReference type="ARBA" id="ARBA00007806"/>
    </source>
</evidence>
<dbReference type="Pfam" id="PF01055">
    <property type="entry name" value="Glyco_hydro_31_2nd"/>
    <property type="match status" value="1"/>
</dbReference>
<dbReference type="PROSITE" id="PS00041">
    <property type="entry name" value="HTH_ARAC_FAMILY_1"/>
    <property type="match status" value="1"/>
</dbReference>
<sequence>MAGGTDGVEEMGTSLQFELAGGGWMRVDLAAAGAFRVRLSDDGTFAESPLNRYGILRDPGGEMRCAVRRSRDTVELDGGKAILAVDLRDGNMRLRDAAGTELTRTAEPFRCGPSGGGFRARFALAAEENLYGLGDVTRERLQKRGTRAEMRVTNISAYVPIPFVMSSRGWALLTNTTHRHTFDLGAAESDRLLVEGQTGRLDCYLFAGNGFGELLDGYTEIAGKPALLPIWAYGLTFIGHDTLNAREVVDDALRFRLEGIPCDMMGLAGGWMERRYDHSTEKAWHPDRFYMPKSISTGPHTFIGALQSHGFKLNLLLYCDYDLSAYEEYRLRDGGREDGEAPEPWYAHLRPFVEQGVASFKLIGSRQLQRHPDRQWANGMRDADMHNLYPVLLAKQMFDGFAEQTGKRPMLYTIAGYTGIQRYAATCAGQSGNDREALVSMLNHGMSGHVHTTCDMFIHTKEGIHFGFLQPWSQINSWAYFRHPAFLEDGVRELFKAYARLRYRLLPYIYSAAHVAARTGMPILRAMPLHFPDDPTCDDLLHQYMLGPSMLVGVYTDCVYLPAGRWFDYWTGETHEGPKRLDCRLPAGAGGPLFVRGGAILPMWPDTDYVGQSPVTLVALDIYPHGSSEFTMYEDDGVTFGYKKGEVAATVIHCEETAEYVKVRIEPRCGTYVGMPAKRDYELIVRVRDKPSRLSLNGVRLPERPKRPKPDTAPGWQFDRMRGTVRLLIEAAEEGEAQLCVEALLPPAVPAAASKRAKPPTERKAASAEQFEKRLEAAWQAGRRAEAADALRQWWTSRSGQAASAGDEWRMHLLEGCLLLARQASQNGWPAADVFGADYTAMFNVQAIADQKQGLALLETLADHLVGYVHRLSGSAEHPLIREVLQMLERELDQALSLNEVAERLHVHPSHLSRLFKREVGQPFSEYVWKLKMELGKTLLENGLKVYEAAAKTGFKDVSYFSRVFRKYWGVPPVELRR</sequence>
<dbReference type="InterPro" id="IPR051816">
    <property type="entry name" value="Glycosyl_Hydrolase_31"/>
</dbReference>
<evidence type="ECO:0000313" key="9">
    <source>
        <dbReference type="Proteomes" id="UP000282311"/>
    </source>
</evidence>
<dbReference type="GO" id="GO:0030246">
    <property type="term" value="F:carbohydrate binding"/>
    <property type="evidence" value="ECO:0007669"/>
    <property type="project" value="InterPro"/>
</dbReference>
<dbReference type="InterPro" id="IPR000322">
    <property type="entry name" value="Glyco_hydro_31_TIM"/>
</dbReference>
<gene>
    <name evidence="8" type="ORF">D7M11_16695</name>
</gene>
<name>A0A3B0CEN2_9BACL</name>
<dbReference type="InterPro" id="IPR013780">
    <property type="entry name" value="Glyco_hydro_b"/>
</dbReference>
<dbReference type="SMART" id="SM00342">
    <property type="entry name" value="HTH_ARAC"/>
    <property type="match status" value="1"/>
</dbReference>
<dbReference type="SUPFAM" id="SSF51011">
    <property type="entry name" value="Glycosyl hydrolase domain"/>
    <property type="match status" value="1"/>
</dbReference>
<dbReference type="Gene3D" id="2.60.40.1180">
    <property type="entry name" value="Golgi alpha-mannosidase II"/>
    <property type="match status" value="2"/>
</dbReference>
<organism evidence="8 9">
    <name type="scientific">Paenibacillus ginsengarvi</name>
    <dbReference type="NCBI Taxonomy" id="400777"/>
    <lineage>
        <taxon>Bacteria</taxon>
        <taxon>Bacillati</taxon>
        <taxon>Bacillota</taxon>
        <taxon>Bacilli</taxon>
        <taxon>Bacillales</taxon>
        <taxon>Paenibacillaceae</taxon>
        <taxon>Paenibacillus</taxon>
    </lineage>
</organism>
<evidence type="ECO:0000259" key="7">
    <source>
        <dbReference type="PROSITE" id="PS01124"/>
    </source>
</evidence>
<feature type="compositionally biased region" description="Basic and acidic residues" evidence="6">
    <location>
        <begin position="701"/>
        <end position="710"/>
    </location>
</feature>
<dbReference type="InterPro" id="IPR033403">
    <property type="entry name" value="DUF5110"/>
</dbReference>
<dbReference type="Pfam" id="PF17137">
    <property type="entry name" value="DUF5110"/>
    <property type="match status" value="1"/>
</dbReference>
<dbReference type="GO" id="GO:0043565">
    <property type="term" value="F:sequence-specific DNA binding"/>
    <property type="evidence" value="ECO:0007669"/>
    <property type="project" value="InterPro"/>
</dbReference>
<dbReference type="InterPro" id="IPR017853">
    <property type="entry name" value="GH"/>
</dbReference>
<evidence type="ECO:0000256" key="5">
    <source>
        <dbReference type="RuleBase" id="RU361185"/>
    </source>
</evidence>
<evidence type="ECO:0000313" key="8">
    <source>
        <dbReference type="EMBL" id="RKN83830.1"/>
    </source>
</evidence>
<evidence type="ECO:0000256" key="2">
    <source>
        <dbReference type="ARBA" id="ARBA00023015"/>
    </source>
</evidence>
<dbReference type="Gene3D" id="2.60.40.1760">
    <property type="entry name" value="glycosyl hydrolase (family 31)"/>
    <property type="match status" value="1"/>
</dbReference>
<dbReference type="InterPro" id="IPR018062">
    <property type="entry name" value="HTH_AraC-typ_CS"/>
</dbReference>
<dbReference type="Pfam" id="PF21365">
    <property type="entry name" value="Glyco_hydro_31_3rd"/>
    <property type="match status" value="1"/>
</dbReference>
<dbReference type="Gene3D" id="3.20.20.80">
    <property type="entry name" value="Glycosidases"/>
    <property type="match status" value="2"/>
</dbReference>
<evidence type="ECO:0000256" key="3">
    <source>
        <dbReference type="ARBA" id="ARBA00023125"/>
    </source>
</evidence>
<keyword evidence="3" id="KW-0238">DNA-binding</keyword>
<dbReference type="PANTHER" id="PTHR43863:SF2">
    <property type="entry name" value="MALTASE-GLUCOAMYLASE"/>
    <property type="match status" value="1"/>
</dbReference>
<keyword evidence="5" id="KW-0326">Glycosidase</keyword>
<feature type="region of interest" description="Disordered" evidence="6">
    <location>
        <begin position="697"/>
        <end position="716"/>
    </location>
</feature>
<dbReference type="PANTHER" id="PTHR43863">
    <property type="entry name" value="HYDROLASE, PUTATIVE (AFU_ORTHOLOGUE AFUA_1G03140)-RELATED"/>
    <property type="match status" value="1"/>
</dbReference>
<dbReference type="SUPFAM" id="SSF46689">
    <property type="entry name" value="Homeodomain-like"/>
    <property type="match status" value="2"/>
</dbReference>
<proteinExistence type="inferred from homology"/>
<dbReference type="SUPFAM" id="SSF74650">
    <property type="entry name" value="Galactose mutarotase-like"/>
    <property type="match status" value="1"/>
</dbReference>
<protein>
    <submittedName>
        <fullName evidence="8">DUF5110 domain-containing protein</fullName>
    </submittedName>
</protein>
<comment type="caution">
    <text evidence="8">The sequence shown here is derived from an EMBL/GenBank/DDBJ whole genome shotgun (WGS) entry which is preliminary data.</text>
</comment>
<dbReference type="EMBL" id="RBAH01000011">
    <property type="protein sequence ID" value="RKN83830.1"/>
    <property type="molecule type" value="Genomic_DNA"/>
</dbReference>
<accession>A0A3B0CEN2</accession>
<dbReference type="CDD" id="cd14752">
    <property type="entry name" value="GH31_N"/>
    <property type="match status" value="1"/>
</dbReference>
<dbReference type="InterPro" id="IPR011013">
    <property type="entry name" value="Gal_mutarotase_sf_dom"/>
</dbReference>
<dbReference type="InterPro" id="IPR048395">
    <property type="entry name" value="Glyco_hydro_31_C"/>
</dbReference>
<dbReference type="GO" id="GO:0004553">
    <property type="term" value="F:hydrolase activity, hydrolyzing O-glycosyl compounds"/>
    <property type="evidence" value="ECO:0007669"/>
    <property type="project" value="InterPro"/>
</dbReference>
<keyword evidence="9" id="KW-1185">Reference proteome</keyword>
<dbReference type="GO" id="GO:0003700">
    <property type="term" value="F:DNA-binding transcription factor activity"/>
    <property type="evidence" value="ECO:0007669"/>
    <property type="project" value="InterPro"/>
</dbReference>
<evidence type="ECO:0000256" key="6">
    <source>
        <dbReference type="SAM" id="MobiDB-lite"/>
    </source>
</evidence>
<comment type="similarity">
    <text evidence="1 5">Belongs to the glycosyl hydrolase 31 family.</text>
</comment>
<dbReference type="Gene3D" id="1.10.10.60">
    <property type="entry name" value="Homeodomain-like"/>
    <property type="match status" value="2"/>
</dbReference>
<dbReference type="GO" id="GO:0005975">
    <property type="term" value="P:carbohydrate metabolic process"/>
    <property type="evidence" value="ECO:0007669"/>
    <property type="project" value="InterPro"/>
</dbReference>
<dbReference type="Proteomes" id="UP000282311">
    <property type="component" value="Unassembled WGS sequence"/>
</dbReference>
<dbReference type="InterPro" id="IPR009057">
    <property type="entry name" value="Homeodomain-like_sf"/>
</dbReference>
<keyword evidence="5" id="KW-0378">Hydrolase</keyword>
<keyword evidence="2" id="KW-0805">Transcription regulation</keyword>
<dbReference type="Pfam" id="PF13802">
    <property type="entry name" value="Gal_mutarotas_2"/>
    <property type="match status" value="1"/>
</dbReference>
<dbReference type="InterPro" id="IPR018060">
    <property type="entry name" value="HTH_AraC"/>
</dbReference>
<feature type="domain" description="HTH araC/xylS-type" evidence="7">
    <location>
        <begin position="882"/>
        <end position="978"/>
    </location>
</feature>
<dbReference type="Pfam" id="PF12833">
    <property type="entry name" value="HTH_18"/>
    <property type="match status" value="1"/>
</dbReference>